<feature type="active site" evidence="13">
    <location>
        <position position="72"/>
    </location>
</feature>
<sequence length="163" mass="17871">MAGKVKKILGIDPGFHRMGYGVIESIGSKIKMIDYGSTETSKTKSIGERILEISCVLREIIKKHQPDSLILEELFFFKNLKTAINVAQARGAIILVAEECCLPVVELTPLQVKQSVTGFGRAEKGQIQKMVKTLLNLKEIPKPDDAADALAIAIAGSSWVKYE</sequence>
<dbReference type="AlphaFoldDB" id="A0A0G1A8T0"/>
<keyword evidence="10 13" id="KW-0233">DNA recombination</keyword>
<name>A0A0G1A8T0_9BACT</name>
<dbReference type="PROSITE" id="PS01321">
    <property type="entry name" value="RUVC"/>
    <property type="match status" value="1"/>
</dbReference>
<dbReference type="InterPro" id="IPR020563">
    <property type="entry name" value="X-over_junc_endoDNase_Mg_BS"/>
</dbReference>
<feature type="active site" evidence="13">
    <location>
        <position position="145"/>
    </location>
</feature>
<evidence type="ECO:0000256" key="3">
    <source>
        <dbReference type="ARBA" id="ARBA00022722"/>
    </source>
</evidence>
<proteinExistence type="inferred from homology"/>
<keyword evidence="5 13" id="KW-0255">Endonuclease</keyword>
<comment type="subunit">
    <text evidence="13">Homodimer which binds Holliday junction (HJ) DNA. The HJ becomes 2-fold symmetrical on binding to RuvC with unstacked arms; it has a different conformation from HJ DNA in complex with RuvA. In the full resolvosome a probable DNA-RuvA(4)-RuvB(12)-RuvC(2) complex forms which resolves the HJ.</text>
</comment>
<evidence type="ECO:0000256" key="5">
    <source>
        <dbReference type="ARBA" id="ARBA00022759"/>
    </source>
</evidence>
<evidence type="ECO:0000313" key="15">
    <source>
        <dbReference type="EMBL" id="KKS57334.1"/>
    </source>
</evidence>
<dbReference type="HAMAP" id="MF_00034">
    <property type="entry name" value="RuvC"/>
    <property type="match status" value="1"/>
</dbReference>
<gene>
    <name evidence="13" type="primary">ruvC</name>
    <name evidence="15" type="ORF">UV20_C0002G0123</name>
</gene>
<keyword evidence="8 13" id="KW-0460">Magnesium</keyword>
<comment type="similarity">
    <text evidence="1 13">Belongs to the RuvC family.</text>
</comment>
<feature type="active site" evidence="13">
    <location>
        <position position="12"/>
    </location>
</feature>
<protein>
    <recommendedName>
        <fullName evidence="13 14">Crossover junction endodeoxyribonuclease RuvC</fullName>
        <ecNumber evidence="13 14">3.1.21.10</ecNumber>
    </recommendedName>
    <alternativeName>
        <fullName evidence="13">Holliday junction nuclease RuvC</fullName>
    </alternativeName>
    <alternativeName>
        <fullName evidence="13">Holliday junction resolvase RuvC</fullName>
    </alternativeName>
</protein>
<organism evidence="15 16">
    <name type="scientific">Candidatus Magasanikbacteria bacterium GW2011_GWA2_42_32</name>
    <dbReference type="NCBI Taxonomy" id="1619039"/>
    <lineage>
        <taxon>Bacteria</taxon>
        <taxon>Candidatus Magasanikiibacteriota</taxon>
    </lineage>
</organism>
<evidence type="ECO:0000256" key="8">
    <source>
        <dbReference type="ARBA" id="ARBA00022842"/>
    </source>
</evidence>
<evidence type="ECO:0000256" key="1">
    <source>
        <dbReference type="ARBA" id="ARBA00009518"/>
    </source>
</evidence>
<dbReference type="InterPro" id="IPR002176">
    <property type="entry name" value="X-over_junc_endoDNase_RuvC"/>
</dbReference>
<feature type="binding site" evidence="13">
    <location>
        <position position="145"/>
    </location>
    <ligand>
        <name>Mg(2+)</name>
        <dbReference type="ChEBI" id="CHEBI:18420"/>
        <label>1</label>
    </ligand>
</feature>
<dbReference type="PANTHER" id="PTHR30194:SF3">
    <property type="entry name" value="CROSSOVER JUNCTION ENDODEOXYRIBONUCLEASE RUVC"/>
    <property type="match status" value="1"/>
</dbReference>
<dbReference type="GO" id="GO:0005737">
    <property type="term" value="C:cytoplasm"/>
    <property type="evidence" value="ECO:0007669"/>
    <property type="project" value="UniProtKB-SubCell"/>
</dbReference>
<dbReference type="CDD" id="cd16962">
    <property type="entry name" value="RuvC"/>
    <property type="match status" value="1"/>
</dbReference>
<reference evidence="15 16" key="1">
    <citation type="journal article" date="2015" name="Nature">
        <title>rRNA introns, odd ribosomes, and small enigmatic genomes across a large radiation of phyla.</title>
        <authorList>
            <person name="Brown C.T."/>
            <person name="Hug L.A."/>
            <person name="Thomas B.C."/>
            <person name="Sharon I."/>
            <person name="Castelle C.J."/>
            <person name="Singh A."/>
            <person name="Wilkins M.J."/>
            <person name="Williams K.H."/>
            <person name="Banfield J.F."/>
        </authorList>
    </citation>
    <scope>NUCLEOTIDE SEQUENCE [LARGE SCALE GENOMIC DNA]</scope>
</reference>
<evidence type="ECO:0000256" key="7">
    <source>
        <dbReference type="ARBA" id="ARBA00022801"/>
    </source>
</evidence>
<dbReference type="Pfam" id="PF02075">
    <property type="entry name" value="RuvC"/>
    <property type="match status" value="1"/>
</dbReference>
<dbReference type="InterPro" id="IPR036397">
    <property type="entry name" value="RNaseH_sf"/>
</dbReference>
<keyword evidence="2 13" id="KW-0963">Cytoplasm</keyword>
<keyword evidence="4 13" id="KW-0479">Metal-binding</keyword>
<dbReference type="PATRIC" id="fig|1619039.3.peg.414"/>
<evidence type="ECO:0000256" key="9">
    <source>
        <dbReference type="ARBA" id="ARBA00023125"/>
    </source>
</evidence>
<accession>A0A0G1A8T0</accession>
<dbReference type="Gene3D" id="3.30.420.10">
    <property type="entry name" value="Ribonuclease H-like superfamily/Ribonuclease H"/>
    <property type="match status" value="1"/>
</dbReference>
<dbReference type="PRINTS" id="PR00696">
    <property type="entry name" value="RSOLVASERUVC"/>
</dbReference>
<dbReference type="EC" id="3.1.21.10" evidence="13 14"/>
<comment type="catalytic activity">
    <reaction evidence="12 13">
        <text>Endonucleolytic cleavage at a junction such as a reciprocal single-stranded crossover between two homologous DNA duplexes (Holliday junction).</text>
        <dbReference type="EC" id="3.1.21.10"/>
    </reaction>
</comment>
<keyword evidence="7 13" id="KW-0378">Hydrolase</keyword>
<dbReference type="Proteomes" id="UP000034837">
    <property type="component" value="Unassembled WGS sequence"/>
</dbReference>
<evidence type="ECO:0000256" key="11">
    <source>
        <dbReference type="ARBA" id="ARBA00023204"/>
    </source>
</evidence>
<dbReference type="NCBIfam" id="NF000711">
    <property type="entry name" value="PRK00039.2-1"/>
    <property type="match status" value="1"/>
</dbReference>
<evidence type="ECO:0000256" key="6">
    <source>
        <dbReference type="ARBA" id="ARBA00022763"/>
    </source>
</evidence>
<evidence type="ECO:0000256" key="2">
    <source>
        <dbReference type="ARBA" id="ARBA00022490"/>
    </source>
</evidence>
<evidence type="ECO:0000256" key="12">
    <source>
        <dbReference type="ARBA" id="ARBA00029354"/>
    </source>
</evidence>
<dbReference type="GO" id="GO:0006310">
    <property type="term" value="P:DNA recombination"/>
    <property type="evidence" value="ECO:0007669"/>
    <property type="project" value="UniProtKB-UniRule"/>
</dbReference>
<comment type="cofactor">
    <cofactor evidence="13">
        <name>Mg(2+)</name>
        <dbReference type="ChEBI" id="CHEBI:18420"/>
    </cofactor>
    <text evidence="13">Binds 2 Mg(2+) ion per subunit.</text>
</comment>
<dbReference type="PANTHER" id="PTHR30194">
    <property type="entry name" value="CROSSOVER JUNCTION ENDODEOXYRIBONUCLEASE RUVC"/>
    <property type="match status" value="1"/>
</dbReference>
<evidence type="ECO:0000256" key="10">
    <source>
        <dbReference type="ARBA" id="ARBA00023172"/>
    </source>
</evidence>
<keyword evidence="6 13" id="KW-0227">DNA damage</keyword>
<dbReference type="GO" id="GO:0000287">
    <property type="term" value="F:magnesium ion binding"/>
    <property type="evidence" value="ECO:0007669"/>
    <property type="project" value="UniProtKB-UniRule"/>
</dbReference>
<comment type="subcellular location">
    <subcellularLocation>
        <location evidence="13">Cytoplasm</location>
    </subcellularLocation>
</comment>
<keyword evidence="11 13" id="KW-0234">DNA repair</keyword>
<evidence type="ECO:0000256" key="14">
    <source>
        <dbReference type="NCBIfam" id="TIGR00228"/>
    </source>
</evidence>
<evidence type="ECO:0000313" key="16">
    <source>
        <dbReference type="Proteomes" id="UP000034837"/>
    </source>
</evidence>
<dbReference type="GO" id="GO:0003677">
    <property type="term" value="F:DNA binding"/>
    <property type="evidence" value="ECO:0007669"/>
    <property type="project" value="UniProtKB-KW"/>
</dbReference>
<comment type="function">
    <text evidence="13">The RuvA-RuvB-RuvC complex processes Holliday junction (HJ) DNA during genetic recombination and DNA repair. Endonuclease that resolves HJ intermediates. Cleaves cruciform DNA by making single-stranded nicks across the HJ at symmetrical positions within the homologous arms, yielding a 5'-phosphate and a 3'-hydroxyl group; requires a central core of homology in the junction. The consensus cleavage sequence is 5'-(A/T)TT(C/G)-3'. Cleavage occurs on the 3'-side of the TT dinucleotide at the point of strand exchange. HJ branch migration catalyzed by RuvA-RuvB allows RuvC to scan DNA until it finds its consensus sequence, where it cleaves and resolves the cruciform DNA.</text>
</comment>
<comment type="caution">
    <text evidence="15">The sequence shown here is derived from an EMBL/GenBank/DDBJ whole genome shotgun (WGS) entry which is preliminary data.</text>
</comment>
<dbReference type="InterPro" id="IPR012337">
    <property type="entry name" value="RNaseH-like_sf"/>
</dbReference>
<keyword evidence="3 13" id="KW-0540">Nuclease</keyword>
<dbReference type="NCBIfam" id="TIGR00228">
    <property type="entry name" value="ruvC"/>
    <property type="match status" value="1"/>
</dbReference>
<feature type="binding site" evidence="13">
    <location>
        <position position="72"/>
    </location>
    <ligand>
        <name>Mg(2+)</name>
        <dbReference type="ChEBI" id="CHEBI:18420"/>
        <label>2</label>
    </ligand>
</feature>
<evidence type="ECO:0000256" key="4">
    <source>
        <dbReference type="ARBA" id="ARBA00022723"/>
    </source>
</evidence>
<dbReference type="GO" id="GO:0048476">
    <property type="term" value="C:Holliday junction resolvase complex"/>
    <property type="evidence" value="ECO:0007669"/>
    <property type="project" value="UniProtKB-UniRule"/>
</dbReference>
<dbReference type="GO" id="GO:0008821">
    <property type="term" value="F:crossover junction DNA endonuclease activity"/>
    <property type="evidence" value="ECO:0007669"/>
    <property type="project" value="UniProtKB-UniRule"/>
</dbReference>
<dbReference type="GO" id="GO:0006281">
    <property type="term" value="P:DNA repair"/>
    <property type="evidence" value="ECO:0007669"/>
    <property type="project" value="UniProtKB-UniRule"/>
</dbReference>
<dbReference type="EMBL" id="LCDO01000002">
    <property type="protein sequence ID" value="KKS57334.1"/>
    <property type="molecule type" value="Genomic_DNA"/>
</dbReference>
<dbReference type="SUPFAM" id="SSF53098">
    <property type="entry name" value="Ribonuclease H-like"/>
    <property type="match status" value="1"/>
</dbReference>
<dbReference type="FunFam" id="3.30.420.10:FF:000002">
    <property type="entry name" value="Crossover junction endodeoxyribonuclease RuvC"/>
    <property type="match status" value="1"/>
</dbReference>
<evidence type="ECO:0000256" key="13">
    <source>
        <dbReference type="HAMAP-Rule" id="MF_00034"/>
    </source>
</evidence>
<feature type="binding site" evidence="13">
    <location>
        <position position="12"/>
    </location>
    <ligand>
        <name>Mg(2+)</name>
        <dbReference type="ChEBI" id="CHEBI:18420"/>
        <label>1</label>
    </ligand>
</feature>
<keyword evidence="9 13" id="KW-0238">DNA-binding</keyword>